<dbReference type="OrthoDB" id="2014913at2759"/>
<evidence type="ECO:0000256" key="4">
    <source>
        <dbReference type="ARBA" id="ARBA00022722"/>
    </source>
</evidence>
<dbReference type="GO" id="GO:0004518">
    <property type="term" value="F:nuclease activity"/>
    <property type="evidence" value="ECO:0007669"/>
    <property type="project" value="UniProtKB-KW"/>
</dbReference>
<keyword evidence="9" id="KW-0732">Signal</keyword>
<comment type="cofactor">
    <cofactor evidence="1">
        <name>a divalent metal cation</name>
        <dbReference type="ChEBI" id="CHEBI:60240"/>
    </cofactor>
</comment>
<dbReference type="InterPro" id="IPR027806">
    <property type="entry name" value="HARBI1_dom"/>
</dbReference>
<keyword evidence="7" id="KW-0539">Nucleus</keyword>
<feature type="signal peptide" evidence="9">
    <location>
        <begin position="1"/>
        <end position="17"/>
    </location>
</feature>
<comment type="similarity">
    <text evidence="3">Belongs to the HARBI1 family.</text>
</comment>
<dbReference type="GO" id="GO:0005634">
    <property type="term" value="C:nucleus"/>
    <property type="evidence" value="ECO:0007669"/>
    <property type="project" value="UniProtKB-SubCell"/>
</dbReference>
<keyword evidence="6" id="KW-0378">Hydrolase</keyword>
<sequence>MDPALLLLLSNLLQLQSQLDPAASLLSSPPSSPSSLLSSSSSPILFFALTSILSYASSTSSPSLPRPSRRRRRRRRSSSSSSPSPLPLPPPLSSSSLILTLPSDRSIFSMDPSARDARFRSLYGLSYPVFASLLDQLLPLLPSLSLPLPPDQTLALALSRLSRGISSRALSRLLHRPISPSLISRVTHALTRLLSTRVYRDYVKLPSHHRLVQSTSAFRDISSLPNLAATIASSPVRLRDSTDPSLRSPYRPFPSILLQVVADHRKVFLDACVRAPGSSDPASHLRDSSLYGRLCHSDAFRDPSIQVGGHIVRPFIAGDSSFPLLPFLITPFSSVSPSSDAAPSAAAQEAFDAALAKASAASVEPAVALLKGRWKILRNLNIGLDHAAQTVVACVVLHNFCQIAGEPEDDGKYLWRDPPESPQPARPVDNEGALYYAGETVRQALAEELFERQQHLSDGTPSR</sequence>
<evidence type="ECO:0000256" key="1">
    <source>
        <dbReference type="ARBA" id="ARBA00001968"/>
    </source>
</evidence>
<evidence type="ECO:0000256" key="8">
    <source>
        <dbReference type="SAM" id="MobiDB-lite"/>
    </source>
</evidence>
<dbReference type="EMBL" id="KZ503303">
    <property type="protein sequence ID" value="PKU65966.1"/>
    <property type="molecule type" value="Genomic_DNA"/>
</dbReference>
<comment type="subcellular location">
    <subcellularLocation>
        <location evidence="2">Nucleus</location>
    </subcellularLocation>
</comment>
<evidence type="ECO:0000256" key="9">
    <source>
        <dbReference type="SAM" id="SignalP"/>
    </source>
</evidence>
<evidence type="ECO:0000313" key="11">
    <source>
        <dbReference type="EMBL" id="PKU65966.1"/>
    </source>
</evidence>
<dbReference type="PANTHER" id="PTHR22930">
    <property type="match status" value="1"/>
</dbReference>
<evidence type="ECO:0000256" key="2">
    <source>
        <dbReference type="ARBA" id="ARBA00004123"/>
    </source>
</evidence>
<dbReference type="InterPro" id="IPR045249">
    <property type="entry name" value="HARBI1-like"/>
</dbReference>
<feature type="compositionally biased region" description="Basic residues" evidence="8">
    <location>
        <begin position="67"/>
        <end position="77"/>
    </location>
</feature>
<evidence type="ECO:0000256" key="5">
    <source>
        <dbReference type="ARBA" id="ARBA00022723"/>
    </source>
</evidence>
<reference evidence="11 12" key="1">
    <citation type="journal article" date="2016" name="Sci. Rep.">
        <title>The Dendrobium catenatum Lindl. genome sequence provides insights into polysaccharide synthase, floral development and adaptive evolution.</title>
        <authorList>
            <person name="Zhang G.Q."/>
            <person name="Xu Q."/>
            <person name="Bian C."/>
            <person name="Tsai W.C."/>
            <person name="Yeh C.M."/>
            <person name="Liu K.W."/>
            <person name="Yoshida K."/>
            <person name="Zhang L.S."/>
            <person name="Chang S.B."/>
            <person name="Chen F."/>
            <person name="Shi Y."/>
            <person name="Su Y.Y."/>
            <person name="Zhang Y.Q."/>
            <person name="Chen L.J."/>
            <person name="Yin Y."/>
            <person name="Lin M."/>
            <person name="Huang H."/>
            <person name="Deng H."/>
            <person name="Wang Z.W."/>
            <person name="Zhu S.L."/>
            <person name="Zhao X."/>
            <person name="Deng C."/>
            <person name="Niu S.C."/>
            <person name="Huang J."/>
            <person name="Wang M."/>
            <person name="Liu G.H."/>
            <person name="Yang H.J."/>
            <person name="Xiao X.J."/>
            <person name="Hsiao Y.Y."/>
            <person name="Wu W.L."/>
            <person name="Chen Y.Y."/>
            <person name="Mitsuda N."/>
            <person name="Ohme-Takagi M."/>
            <person name="Luo Y.B."/>
            <person name="Van de Peer Y."/>
            <person name="Liu Z.J."/>
        </authorList>
    </citation>
    <scope>NUCLEOTIDE SEQUENCE [LARGE SCALE GENOMIC DNA]</scope>
    <source>
        <tissue evidence="11">The whole plant</tissue>
    </source>
</reference>
<protein>
    <recommendedName>
        <fullName evidence="10">DDE Tnp4 domain-containing protein</fullName>
    </recommendedName>
</protein>
<dbReference type="Proteomes" id="UP000233837">
    <property type="component" value="Unassembled WGS sequence"/>
</dbReference>
<organism evidence="11 12">
    <name type="scientific">Dendrobium catenatum</name>
    <dbReference type="NCBI Taxonomy" id="906689"/>
    <lineage>
        <taxon>Eukaryota</taxon>
        <taxon>Viridiplantae</taxon>
        <taxon>Streptophyta</taxon>
        <taxon>Embryophyta</taxon>
        <taxon>Tracheophyta</taxon>
        <taxon>Spermatophyta</taxon>
        <taxon>Magnoliopsida</taxon>
        <taxon>Liliopsida</taxon>
        <taxon>Asparagales</taxon>
        <taxon>Orchidaceae</taxon>
        <taxon>Epidendroideae</taxon>
        <taxon>Malaxideae</taxon>
        <taxon>Dendrobiinae</taxon>
        <taxon>Dendrobium</taxon>
    </lineage>
</organism>
<dbReference type="STRING" id="906689.A0A2I0VRC8"/>
<accession>A0A2I0VRC8</accession>
<reference evidence="11 12" key="2">
    <citation type="journal article" date="2017" name="Nature">
        <title>The Apostasia genome and the evolution of orchids.</title>
        <authorList>
            <person name="Zhang G.Q."/>
            <person name="Liu K.W."/>
            <person name="Li Z."/>
            <person name="Lohaus R."/>
            <person name="Hsiao Y.Y."/>
            <person name="Niu S.C."/>
            <person name="Wang J.Y."/>
            <person name="Lin Y.C."/>
            <person name="Xu Q."/>
            <person name="Chen L.J."/>
            <person name="Yoshida K."/>
            <person name="Fujiwara S."/>
            <person name="Wang Z.W."/>
            <person name="Zhang Y.Q."/>
            <person name="Mitsuda N."/>
            <person name="Wang M."/>
            <person name="Liu G.H."/>
            <person name="Pecoraro L."/>
            <person name="Huang H.X."/>
            <person name="Xiao X.J."/>
            <person name="Lin M."/>
            <person name="Wu X.Y."/>
            <person name="Wu W.L."/>
            <person name="Chen Y.Y."/>
            <person name="Chang S.B."/>
            <person name="Sakamoto S."/>
            <person name="Ohme-Takagi M."/>
            <person name="Yagi M."/>
            <person name="Zeng S.J."/>
            <person name="Shen C.Y."/>
            <person name="Yeh C.M."/>
            <person name="Luo Y.B."/>
            <person name="Tsai W.C."/>
            <person name="Van de Peer Y."/>
            <person name="Liu Z.J."/>
        </authorList>
    </citation>
    <scope>NUCLEOTIDE SEQUENCE [LARGE SCALE GENOMIC DNA]</scope>
    <source>
        <tissue evidence="11">The whole plant</tissue>
    </source>
</reference>
<keyword evidence="4" id="KW-0540">Nuclease</keyword>
<evidence type="ECO:0000256" key="3">
    <source>
        <dbReference type="ARBA" id="ARBA00006958"/>
    </source>
</evidence>
<evidence type="ECO:0000313" key="12">
    <source>
        <dbReference type="Proteomes" id="UP000233837"/>
    </source>
</evidence>
<feature type="domain" description="DDE Tnp4" evidence="10">
    <location>
        <begin position="250"/>
        <end position="399"/>
    </location>
</feature>
<dbReference type="Pfam" id="PF13359">
    <property type="entry name" value="DDE_Tnp_4"/>
    <property type="match status" value="1"/>
</dbReference>
<dbReference type="GO" id="GO:0016787">
    <property type="term" value="F:hydrolase activity"/>
    <property type="evidence" value="ECO:0007669"/>
    <property type="project" value="UniProtKB-KW"/>
</dbReference>
<evidence type="ECO:0000256" key="6">
    <source>
        <dbReference type="ARBA" id="ARBA00022801"/>
    </source>
</evidence>
<proteinExistence type="inferred from homology"/>
<evidence type="ECO:0000256" key="7">
    <source>
        <dbReference type="ARBA" id="ARBA00023242"/>
    </source>
</evidence>
<keyword evidence="5" id="KW-0479">Metal-binding</keyword>
<feature type="region of interest" description="Disordered" evidence="8">
    <location>
        <begin position="57"/>
        <end position="93"/>
    </location>
</feature>
<dbReference type="AlphaFoldDB" id="A0A2I0VRC8"/>
<feature type="chain" id="PRO_5014112550" description="DDE Tnp4 domain-containing protein" evidence="9">
    <location>
        <begin position="18"/>
        <end position="463"/>
    </location>
</feature>
<dbReference type="PANTHER" id="PTHR22930:SF287">
    <property type="entry name" value="NUCLEASE HARBI1 ISOFORM X1"/>
    <property type="match status" value="1"/>
</dbReference>
<gene>
    <name evidence="11" type="ORF">MA16_Dca009041</name>
</gene>
<evidence type="ECO:0000259" key="10">
    <source>
        <dbReference type="Pfam" id="PF13359"/>
    </source>
</evidence>
<name>A0A2I0VRC8_9ASPA</name>
<dbReference type="GO" id="GO:0046872">
    <property type="term" value="F:metal ion binding"/>
    <property type="evidence" value="ECO:0007669"/>
    <property type="project" value="UniProtKB-KW"/>
</dbReference>
<keyword evidence="12" id="KW-1185">Reference proteome</keyword>